<gene>
    <name evidence="1" type="primary">ORF26580</name>
</gene>
<proteinExistence type="predicted"/>
<organism evidence="1">
    <name type="scientific">Arion vulgaris</name>
    <dbReference type="NCBI Taxonomy" id="1028688"/>
    <lineage>
        <taxon>Eukaryota</taxon>
        <taxon>Metazoa</taxon>
        <taxon>Spiralia</taxon>
        <taxon>Lophotrochozoa</taxon>
        <taxon>Mollusca</taxon>
        <taxon>Gastropoda</taxon>
        <taxon>Heterobranchia</taxon>
        <taxon>Euthyneura</taxon>
        <taxon>Panpulmonata</taxon>
        <taxon>Eupulmonata</taxon>
        <taxon>Stylommatophora</taxon>
        <taxon>Helicina</taxon>
        <taxon>Arionoidea</taxon>
        <taxon>Arionidae</taxon>
        <taxon>Arion</taxon>
    </lineage>
</organism>
<sequence length="62" mass="7325">NKNLNYRKQKQTHFLSVVTFFIASKIYKHYFVVLKSSFKGACLPLTSKWGTRMIEEKNAHFV</sequence>
<dbReference type="AlphaFoldDB" id="A0A0B6YJP5"/>
<reference evidence="1" key="1">
    <citation type="submission" date="2014-12" db="EMBL/GenBank/DDBJ databases">
        <title>Insight into the proteome of Arion vulgaris.</title>
        <authorList>
            <person name="Aradska J."/>
            <person name="Bulat T."/>
            <person name="Smidak R."/>
            <person name="Sarate P."/>
            <person name="Gangsoo J."/>
            <person name="Sialana F."/>
            <person name="Bilban M."/>
            <person name="Lubec G."/>
        </authorList>
    </citation>
    <scope>NUCLEOTIDE SEQUENCE</scope>
    <source>
        <tissue evidence="1">Skin</tissue>
    </source>
</reference>
<evidence type="ECO:0000313" key="1">
    <source>
        <dbReference type="EMBL" id="CEK56016.1"/>
    </source>
</evidence>
<feature type="non-terminal residue" evidence="1">
    <location>
        <position position="1"/>
    </location>
</feature>
<name>A0A0B6YJP5_9EUPU</name>
<accession>A0A0B6YJP5</accession>
<protein>
    <submittedName>
        <fullName evidence="1">Uncharacterized protein</fullName>
    </submittedName>
</protein>
<dbReference type="EMBL" id="HACG01009151">
    <property type="protein sequence ID" value="CEK56016.1"/>
    <property type="molecule type" value="Transcribed_RNA"/>
</dbReference>